<accession>A0A0F3IGC5</accession>
<comment type="caution">
    <text evidence="1">The sequence shown here is derived from an EMBL/GenBank/DDBJ whole genome shotgun (WGS) entry which is preliminary data.</text>
</comment>
<reference evidence="2" key="1">
    <citation type="submission" date="2015-03" db="EMBL/GenBank/DDBJ databases">
        <title>Draft genome sequence of a novel methanotroph (Sn10-6) isolated from flooded ricefield rhizosphere in India.</title>
        <authorList>
            <person name="Pandit P.S."/>
            <person name="Pore S.D."/>
            <person name="Arora P."/>
            <person name="Kapse N.G."/>
            <person name="Dhakephalkar P.K."/>
            <person name="Rahalkar M.C."/>
        </authorList>
    </citation>
    <scope>NUCLEOTIDE SEQUENCE [LARGE SCALE GENOMIC DNA]</scope>
    <source>
        <strain evidence="2">Sn10-6</strain>
    </source>
</reference>
<dbReference type="RefSeq" id="WP_045779910.1">
    <property type="nucleotide sequence ID" value="NZ_LAJX01000169.1"/>
</dbReference>
<organism evidence="1 2">
    <name type="scientific">Methylocucumis oryzae</name>
    <dbReference type="NCBI Taxonomy" id="1632867"/>
    <lineage>
        <taxon>Bacteria</taxon>
        <taxon>Pseudomonadati</taxon>
        <taxon>Pseudomonadota</taxon>
        <taxon>Gammaproteobacteria</taxon>
        <taxon>Methylococcales</taxon>
        <taxon>Methylococcaceae</taxon>
        <taxon>Methylocucumis</taxon>
    </lineage>
</organism>
<dbReference type="Proteomes" id="UP000033684">
    <property type="component" value="Unassembled WGS sequence"/>
</dbReference>
<reference evidence="1 2" key="2">
    <citation type="journal article" date="2016" name="Microb. Ecol.">
        <title>Genome Characteristics of a Novel Type I Methanotroph (Sn10-6) Isolated from a Flooded Indian Rice Field.</title>
        <authorList>
            <person name="Rahalkar M.C."/>
            <person name="Pandit P.S."/>
            <person name="Dhakephalkar P.K."/>
            <person name="Pore S."/>
            <person name="Arora P."/>
            <person name="Kapse N."/>
        </authorList>
    </citation>
    <scope>NUCLEOTIDE SEQUENCE [LARGE SCALE GENOMIC DNA]</scope>
    <source>
        <strain evidence="1 2">Sn10-6</strain>
    </source>
</reference>
<dbReference type="InterPro" id="IPR003789">
    <property type="entry name" value="Asn/Gln_tRNA_amidoTrase-B-like"/>
</dbReference>
<dbReference type="Pfam" id="PF09424">
    <property type="entry name" value="YqeY"/>
    <property type="match status" value="1"/>
</dbReference>
<dbReference type="PANTHER" id="PTHR28055:SF1">
    <property type="entry name" value="ALTERED INHERITANCE OF MITOCHONDRIA PROTEIN 41, MITOCHONDRIAL"/>
    <property type="match status" value="1"/>
</dbReference>
<protein>
    <submittedName>
        <fullName evidence="1">Glutamyl-tRNA amidotransferase</fullName>
    </submittedName>
</protein>
<evidence type="ECO:0000313" key="1">
    <source>
        <dbReference type="EMBL" id="KJV05806.1"/>
    </source>
</evidence>
<dbReference type="GO" id="GO:0016884">
    <property type="term" value="F:carbon-nitrogen ligase activity, with glutamine as amido-N-donor"/>
    <property type="evidence" value="ECO:0007669"/>
    <property type="project" value="InterPro"/>
</dbReference>
<dbReference type="InterPro" id="IPR019004">
    <property type="entry name" value="YqeY/Aim41"/>
</dbReference>
<dbReference type="GO" id="GO:0016740">
    <property type="term" value="F:transferase activity"/>
    <property type="evidence" value="ECO:0007669"/>
    <property type="project" value="UniProtKB-KW"/>
</dbReference>
<proteinExistence type="predicted"/>
<dbReference type="InterPro" id="IPR023168">
    <property type="entry name" value="GatB_Yqey_C_2"/>
</dbReference>
<dbReference type="OrthoDB" id="9788127at2"/>
<dbReference type="AlphaFoldDB" id="A0A0F3IGC5"/>
<dbReference type="SUPFAM" id="SSF89095">
    <property type="entry name" value="GatB/YqeY motif"/>
    <property type="match status" value="1"/>
</dbReference>
<sequence>MELLTDRIKDEMKAAMKSGDKARLGTIRLILSAIKQVEVDERIALDNDRALQILDKMLKQRRESIKQYSDAGRHDLAAIEEAEVAVIQSFMPTPLTEQEIESMIQAAVQSSGAVSIKDMGKVMGLLKTQMQGRADMAVVGAKIKAALSG</sequence>
<dbReference type="PANTHER" id="PTHR28055">
    <property type="entry name" value="ALTERED INHERITANCE OF MITOCHONDRIA PROTEIN 41, MITOCHONDRIAL"/>
    <property type="match status" value="1"/>
</dbReference>
<keyword evidence="2" id="KW-1185">Reference proteome</keyword>
<gene>
    <name evidence="1" type="ORF">VZ94_15400</name>
</gene>
<dbReference type="InterPro" id="IPR042184">
    <property type="entry name" value="YqeY/Aim41_N"/>
</dbReference>
<dbReference type="Gene3D" id="1.10.1510.10">
    <property type="entry name" value="Uncharacterised protein YqeY/AIM41 PF09424, N-terminal domain"/>
    <property type="match status" value="1"/>
</dbReference>
<name>A0A0F3IGC5_9GAMM</name>
<evidence type="ECO:0000313" key="2">
    <source>
        <dbReference type="Proteomes" id="UP000033684"/>
    </source>
</evidence>
<dbReference type="Gene3D" id="1.10.10.410">
    <property type="match status" value="1"/>
</dbReference>
<dbReference type="PATRIC" id="fig|1632867.3.peg.1702"/>
<dbReference type="EMBL" id="LAJX01000169">
    <property type="protein sequence ID" value="KJV05806.1"/>
    <property type="molecule type" value="Genomic_DNA"/>
</dbReference>
<keyword evidence="1" id="KW-0808">Transferase</keyword>